<dbReference type="EMBL" id="JRKL02000479">
    <property type="protein sequence ID" value="KAF3970984.1"/>
    <property type="molecule type" value="Genomic_DNA"/>
</dbReference>
<dbReference type="Proteomes" id="UP000737018">
    <property type="component" value="Unassembled WGS sequence"/>
</dbReference>
<feature type="domain" description="Myb/SANT-like" evidence="1">
    <location>
        <begin position="11"/>
        <end position="79"/>
    </location>
</feature>
<name>A0A8J4RQM1_9ROSI</name>
<accession>A0A8J4RQM1</accession>
<dbReference type="OrthoDB" id="686198at2759"/>
<comment type="caution">
    <text evidence="2">The sequence shown here is derived from an EMBL/GenBank/DDBJ whole genome shotgun (WGS) entry which is preliminary data.</text>
</comment>
<proteinExistence type="predicted"/>
<evidence type="ECO:0000313" key="2">
    <source>
        <dbReference type="EMBL" id="KAF3970984.1"/>
    </source>
</evidence>
<keyword evidence="3" id="KW-1185">Reference proteome</keyword>
<dbReference type="InterPro" id="IPR045026">
    <property type="entry name" value="LIMYB"/>
</dbReference>
<dbReference type="PANTHER" id="PTHR47584:SF14">
    <property type="entry name" value="L10-INTERACTING MYB DOMAIN-CONTAINING PROTEIN-LIKE"/>
    <property type="match status" value="1"/>
</dbReference>
<dbReference type="Pfam" id="PF12776">
    <property type="entry name" value="Myb_DNA-bind_3"/>
    <property type="match status" value="1"/>
</dbReference>
<dbReference type="AlphaFoldDB" id="A0A8J4RQM1"/>
<sequence length="90" mass="10544">MSEQKGTWYTVFFKRNIWENIRNELNKCANQVYSKLQVRTKFNRLRSRHHIFSQLLQHTGMGWDAVTGTVTASDEVWANVIAANPKAKEF</sequence>
<dbReference type="InterPro" id="IPR024752">
    <property type="entry name" value="Myb/SANT-like_dom"/>
</dbReference>
<organism evidence="2 3">
    <name type="scientific">Castanea mollissima</name>
    <name type="common">Chinese chestnut</name>
    <dbReference type="NCBI Taxonomy" id="60419"/>
    <lineage>
        <taxon>Eukaryota</taxon>
        <taxon>Viridiplantae</taxon>
        <taxon>Streptophyta</taxon>
        <taxon>Embryophyta</taxon>
        <taxon>Tracheophyta</taxon>
        <taxon>Spermatophyta</taxon>
        <taxon>Magnoliopsida</taxon>
        <taxon>eudicotyledons</taxon>
        <taxon>Gunneridae</taxon>
        <taxon>Pentapetalae</taxon>
        <taxon>rosids</taxon>
        <taxon>fabids</taxon>
        <taxon>Fagales</taxon>
        <taxon>Fagaceae</taxon>
        <taxon>Castanea</taxon>
    </lineage>
</organism>
<reference evidence="2" key="1">
    <citation type="submission" date="2020-03" db="EMBL/GenBank/DDBJ databases">
        <title>Castanea mollissima Vanexum genome sequencing.</title>
        <authorList>
            <person name="Staton M."/>
        </authorList>
    </citation>
    <scope>NUCLEOTIDE SEQUENCE</scope>
    <source>
        <tissue evidence="2">Leaf</tissue>
    </source>
</reference>
<gene>
    <name evidence="2" type="ORF">CMV_005368</name>
</gene>
<evidence type="ECO:0000313" key="3">
    <source>
        <dbReference type="Proteomes" id="UP000737018"/>
    </source>
</evidence>
<dbReference type="PANTHER" id="PTHR47584">
    <property type="match status" value="1"/>
</dbReference>
<protein>
    <recommendedName>
        <fullName evidence="1">Myb/SANT-like domain-containing protein</fullName>
    </recommendedName>
</protein>
<evidence type="ECO:0000259" key="1">
    <source>
        <dbReference type="Pfam" id="PF12776"/>
    </source>
</evidence>